<evidence type="ECO:0000256" key="3">
    <source>
        <dbReference type="ARBA" id="ARBA00022723"/>
    </source>
</evidence>
<dbReference type="Pfam" id="PF01152">
    <property type="entry name" value="Bac_globin"/>
    <property type="match status" value="1"/>
</dbReference>
<name>A0A6S6WKC1_9GAMM</name>
<dbReference type="InterPro" id="IPR001486">
    <property type="entry name" value="Hemoglobin_trunc"/>
</dbReference>
<dbReference type="SUPFAM" id="SSF46458">
    <property type="entry name" value="Globin-like"/>
    <property type="match status" value="1"/>
</dbReference>
<evidence type="ECO:0000256" key="5">
    <source>
        <dbReference type="PIRSR" id="PIRSR601486-1"/>
    </source>
</evidence>
<dbReference type="AlphaFoldDB" id="A0A6S6WKC1"/>
<proteinExistence type="predicted"/>
<dbReference type="EMBL" id="CADCXY010000001">
    <property type="protein sequence ID" value="CAB0149631.1"/>
    <property type="molecule type" value="Genomic_DNA"/>
</dbReference>
<gene>
    <name evidence="6" type="primary">glbN</name>
    <name evidence="6" type="ORF">PSI9734_00207</name>
</gene>
<feature type="binding site" description="distal binding residue" evidence="5">
    <location>
        <position position="93"/>
    </location>
    <ligand>
        <name>heme</name>
        <dbReference type="ChEBI" id="CHEBI:30413"/>
    </ligand>
    <ligandPart>
        <name>Fe</name>
        <dbReference type="ChEBI" id="CHEBI:18248"/>
    </ligandPart>
</feature>
<dbReference type="Proteomes" id="UP000481517">
    <property type="component" value="Unassembled WGS sequence"/>
</dbReference>
<evidence type="ECO:0000313" key="6">
    <source>
        <dbReference type="EMBL" id="CAB0149631.1"/>
    </source>
</evidence>
<accession>A0A6S6WKC1</accession>
<keyword evidence="2 5" id="KW-0349">Heme</keyword>
<dbReference type="CDD" id="cd00454">
    <property type="entry name" value="TrHb1_N"/>
    <property type="match status" value="1"/>
</dbReference>
<organism evidence="6 7">
    <name type="scientific">Pseudidiomarina piscicola</name>
    <dbReference type="NCBI Taxonomy" id="2614830"/>
    <lineage>
        <taxon>Bacteria</taxon>
        <taxon>Pseudomonadati</taxon>
        <taxon>Pseudomonadota</taxon>
        <taxon>Gammaproteobacteria</taxon>
        <taxon>Alteromonadales</taxon>
        <taxon>Idiomarinaceae</taxon>
        <taxon>Pseudidiomarina</taxon>
    </lineage>
</organism>
<dbReference type="GO" id="GO:0046872">
    <property type="term" value="F:metal ion binding"/>
    <property type="evidence" value="ECO:0007669"/>
    <property type="project" value="UniProtKB-KW"/>
</dbReference>
<reference evidence="6 7" key="1">
    <citation type="submission" date="2020-02" db="EMBL/GenBank/DDBJ databases">
        <authorList>
            <person name="Rodrigo-Torres L."/>
            <person name="Arahal R. D."/>
            <person name="Lucena T."/>
        </authorList>
    </citation>
    <scope>NUCLEOTIDE SEQUENCE [LARGE SCALE GENOMIC DNA]</scope>
    <source>
        <strain evidence="6 7">CECT 9734</strain>
    </source>
</reference>
<dbReference type="InterPro" id="IPR012292">
    <property type="entry name" value="Globin/Proto"/>
</dbReference>
<protein>
    <submittedName>
        <fullName evidence="6">Group 1 truncated hemoglobin GlbN</fullName>
    </submittedName>
</protein>
<dbReference type="InterPro" id="IPR009050">
    <property type="entry name" value="Globin-like_sf"/>
</dbReference>
<dbReference type="Gene3D" id="1.10.490.10">
    <property type="entry name" value="Globins"/>
    <property type="match status" value="1"/>
</dbReference>
<dbReference type="RefSeq" id="WP_173919260.1">
    <property type="nucleotide sequence ID" value="NZ_CADCXY010000001.1"/>
</dbReference>
<keyword evidence="4 5" id="KW-0408">Iron</keyword>
<evidence type="ECO:0000256" key="2">
    <source>
        <dbReference type="ARBA" id="ARBA00022617"/>
    </source>
</evidence>
<evidence type="ECO:0000256" key="1">
    <source>
        <dbReference type="ARBA" id="ARBA00022448"/>
    </source>
</evidence>
<dbReference type="GO" id="GO:0020037">
    <property type="term" value="F:heme binding"/>
    <property type="evidence" value="ECO:0007669"/>
    <property type="project" value="InterPro"/>
</dbReference>
<keyword evidence="1" id="KW-0813">Transport</keyword>
<evidence type="ECO:0000256" key="4">
    <source>
        <dbReference type="ARBA" id="ARBA00023004"/>
    </source>
</evidence>
<sequence>MQKHVVAIILAIVLWQPLCQAQVGNSLYQQLGERAGINELMTTFVLEIAEDERVIEHFRNVDIERFHHMLGEHLCELTGGPCTYTGADMVEVHRGMAITRSEFNAIVENLIKAMEHHQLPTATQNRLLSTLAELHGEIVGQ</sequence>
<evidence type="ECO:0000313" key="7">
    <source>
        <dbReference type="Proteomes" id="UP000481517"/>
    </source>
</evidence>
<dbReference type="GO" id="GO:0019825">
    <property type="term" value="F:oxygen binding"/>
    <property type="evidence" value="ECO:0007669"/>
    <property type="project" value="InterPro"/>
</dbReference>
<keyword evidence="3 5" id="KW-0479">Metal-binding</keyword>
<keyword evidence="7" id="KW-1185">Reference proteome</keyword>